<feature type="domain" description="Glycosyl hydrolase family 98 putative carbohydrate-binding module" evidence="1">
    <location>
        <begin position="51"/>
        <end position="149"/>
    </location>
</feature>
<organism evidence="2">
    <name type="scientific">bioreactor metagenome</name>
    <dbReference type="NCBI Taxonomy" id="1076179"/>
    <lineage>
        <taxon>unclassified sequences</taxon>
        <taxon>metagenomes</taxon>
        <taxon>ecological metagenomes</taxon>
    </lineage>
</organism>
<sequence>MRFQALILFRLALALSSAGGVEVALETVPWTASCYYRTPGGFPEETPRLPTVNSALNGGPISLNGRKYTQGVGGWIGGNMVYRLDGEAERFTARIGIDDSSVPASGSGSPVLPAAEIIVIVNRKIVLQQKIRYGEILPVELDLQGAQLFQVWFRGVHGAPGGFIGIVDAAFDAARPETLVARLRHAAGEFRASLAEKPDYPPAPAWEKVRIEKIRWGEFADAYRISNGKIELVVAPEFGGRIMSFSLPGGKNLLMENRPHCRREMLRQGSSGNFAGGHFMRFRPVHTWLPLDVVLEHAPYSIEFPSEGTVLLRSRPSSWFQLRYEYEITVEPGKRECRVTDRIVNLAPYPQTLSIWSITRLERDGMVRLLLPPVDRRRPAAFELRENDFNVGETGAEFTFGALGGVAEFRYFPVNNRIEYRIFRQDAPEFKIRYDGKGAFPDNGHFPLHVYSAGFCEVESHGAKKRLNPGEYAEYAALWEISNG</sequence>
<evidence type="ECO:0000259" key="1">
    <source>
        <dbReference type="Pfam" id="PF08305"/>
    </source>
</evidence>
<gene>
    <name evidence="2" type="ORF">SDC9_108408</name>
</gene>
<dbReference type="Pfam" id="PF08305">
    <property type="entry name" value="NPCBM"/>
    <property type="match status" value="1"/>
</dbReference>
<protein>
    <recommendedName>
        <fullName evidence="1">Glycosyl hydrolase family 98 putative carbohydrate-binding module domain-containing protein</fullName>
    </recommendedName>
</protein>
<dbReference type="InterPro" id="IPR013222">
    <property type="entry name" value="Glyco_hyd_98_carb-bd"/>
</dbReference>
<dbReference type="InterPro" id="IPR008979">
    <property type="entry name" value="Galactose-bd-like_sf"/>
</dbReference>
<reference evidence="2" key="1">
    <citation type="submission" date="2019-08" db="EMBL/GenBank/DDBJ databases">
        <authorList>
            <person name="Kucharzyk K."/>
            <person name="Murdoch R.W."/>
            <person name="Higgins S."/>
            <person name="Loffler F."/>
        </authorList>
    </citation>
    <scope>NUCLEOTIDE SEQUENCE</scope>
</reference>
<dbReference type="AlphaFoldDB" id="A0A645B922"/>
<proteinExistence type="predicted"/>
<name>A0A645B922_9ZZZZ</name>
<dbReference type="EMBL" id="VSSQ01018402">
    <property type="protein sequence ID" value="MPM61548.1"/>
    <property type="molecule type" value="Genomic_DNA"/>
</dbReference>
<comment type="caution">
    <text evidence="2">The sequence shown here is derived from an EMBL/GenBank/DDBJ whole genome shotgun (WGS) entry which is preliminary data.</text>
</comment>
<dbReference type="SUPFAM" id="SSF49785">
    <property type="entry name" value="Galactose-binding domain-like"/>
    <property type="match status" value="1"/>
</dbReference>
<dbReference type="Gene3D" id="2.60.120.1060">
    <property type="entry name" value="NPCBM/NEW2 domain"/>
    <property type="match status" value="1"/>
</dbReference>
<dbReference type="InterPro" id="IPR038637">
    <property type="entry name" value="NPCBM_sf"/>
</dbReference>
<accession>A0A645B922</accession>
<evidence type="ECO:0000313" key="2">
    <source>
        <dbReference type="EMBL" id="MPM61548.1"/>
    </source>
</evidence>